<dbReference type="Proteomes" id="UP000017118">
    <property type="component" value="Chromosome"/>
</dbReference>
<feature type="transmembrane region" description="Helical" evidence="1">
    <location>
        <begin position="115"/>
        <end position="141"/>
    </location>
</feature>
<keyword evidence="1" id="KW-1133">Transmembrane helix</keyword>
<evidence type="ECO:0000256" key="1">
    <source>
        <dbReference type="SAM" id="Phobius"/>
    </source>
</evidence>
<dbReference type="EMBL" id="CP006721">
    <property type="protein sequence ID" value="AGX45191.1"/>
    <property type="molecule type" value="Genomic_DNA"/>
</dbReference>
<sequence length="414" mass="47689">MDKKLLKYIIIFNPFLDIIYSVISKTGVTLPINQVVRILIMAYLFFRFTNNKDKIFVILIAILFGIGEVTYIYTNGTSVFTDIQYITKILYFIIVIYAFRSILSKHILTIDEILNYIILSSCIIVASIILSVFGIGFHTYFDGRFGYKGFFTVQNAVTATLIVTTPLNIFLYEKFKYKKYLVSFILSAISLCLIGTKAGIVGGVGSIVVVYLIFLFKMKFTYIKIILGLFSIATIISFSYFKQELFINVYNVMVEKIYSWGENNVYSYIVSNRNLQVSYVEQYISTYYKQNPLLFFGIGFTNCNNILQLHSFDIIEMDFNGILYYSGIWIFIVIFSIITKKILVLLKYFFESKLSIQYYTLLLSIIGGTIHSFWGGHVIYEAMTSLYYGIALIIPAILYQDIKIERTACCKPID</sequence>
<feature type="transmembrane region" description="Helical" evidence="1">
    <location>
        <begin position="85"/>
        <end position="103"/>
    </location>
</feature>
<dbReference type="HOGENOM" id="CLU_663436_0_0_9"/>
<keyword evidence="3" id="KW-1185">Reference proteome</keyword>
<dbReference type="GeneID" id="55476510"/>
<dbReference type="InterPro" id="IPR049504">
    <property type="entry name" value="O-antigen_lig"/>
</dbReference>
<feature type="transmembrane region" description="Helical" evidence="1">
    <location>
        <begin position="293"/>
        <end position="310"/>
    </location>
</feature>
<dbReference type="KEGG" id="csb:CLSA_c42310"/>
<evidence type="ECO:0000313" key="3">
    <source>
        <dbReference type="Proteomes" id="UP000017118"/>
    </source>
</evidence>
<dbReference type="Pfam" id="PF13425">
    <property type="entry name" value="O-antigen_lig"/>
    <property type="match status" value="1"/>
</dbReference>
<feature type="transmembrane region" description="Helical" evidence="1">
    <location>
        <begin position="386"/>
        <end position="402"/>
    </location>
</feature>
<accession>U5MZT5</accession>
<organism evidence="2 3">
    <name type="scientific">Clostridium saccharobutylicum DSM 13864</name>
    <dbReference type="NCBI Taxonomy" id="1345695"/>
    <lineage>
        <taxon>Bacteria</taxon>
        <taxon>Bacillati</taxon>
        <taxon>Bacillota</taxon>
        <taxon>Clostridia</taxon>
        <taxon>Eubacteriales</taxon>
        <taxon>Clostridiaceae</taxon>
        <taxon>Clostridium</taxon>
    </lineage>
</organism>
<name>U5MZT5_CLOSA</name>
<keyword evidence="1" id="KW-0472">Membrane</keyword>
<protein>
    <recommendedName>
        <fullName evidence="4">O-antigen ligase like membrane protein</fullName>
    </recommendedName>
</protein>
<feature type="transmembrane region" description="Helical" evidence="1">
    <location>
        <begin position="184"/>
        <end position="214"/>
    </location>
</feature>
<evidence type="ECO:0008006" key="4">
    <source>
        <dbReference type="Google" id="ProtNLM"/>
    </source>
</evidence>
<gene>
    <name evidence="2" type="ORF">CLSA_c42310</name>
</gene>
<dbReference type="RefSeq" id="WP_022750234.1">
    <property type="nucleotide sequence ID" value="NC_022571.1"/>
</dbReference>
<keyword evidence="1" id="KW-0812">Transmembrane</keyword>
<feature type="transmembrane region" description="Helical" evidence="1">
    <location>
        <begin position="220"/>
        <end position="241"/>
    </location>
</feature>
<dbReference type="OrthoDB" id="9971774at2"/>
<dbReference type="PATRIC" id="fig|1345695.10.peg.2126"/>
<dbReference type="AlphaFoldDB" id="U5MZT5"/>
<feature type="transmembrane region" description="Helical" evidence="1">
    <location>
        <begin position="322"/>
        <end position="346"/>
    </location>
</feature>
<feature type="transmembrane region" description="Helical" evidence="1">
    <location>
        <begin position="55"/>
        <end position="73"/>
    </location>
</feature>
<feature type="transmembrane region" description="Helical" evidence="1">
    <location>
        <begin position="358"/>
        <end position="380"/>
    </location>
</feature>
<feature type="transmembrane region" description="Helical" evidence="1">
    <location>
        <begin position="153"/>
        <end position="172"/>
    </location>
</feature>
<reference evidence="2 3" key="1">
    <citation type="journal article" date="2013" name="Genome Announc.">
        <title>Complete Genome Sequence of the Solvent Producer Clostridium saccharobutylicum NCP262 (DSM 13864).</title>
        <authorList>
            <person name="Poehlein A."/>
            <person name="Hartwich K."/>
            <person name="Krabben P."/>
            <person name="Ehrenreich A."/>
            <person name="Liebl W."/>
            <person name="Durre P."/>
            <person name="Gottschalk G."/>
            <person name="Daniel R."/>
        </authorList>
    </citation>
    <scope>NUCLEOTIDE SEQUENCE [LARGE SCALE GENOMIC DNA]</scope>
    <source>
        <strain evidence="2">DSM 13864</strain>
    </source>
</reference>
<dbReference type="eggNOG" id="ENOG5030KK9">
    <property type="taxonomic scope" value="Bacteria"/>
</dbReference>
<proteinExistence type="predicted"/>
<evidence type="ECO:0000313" key="2">
    <source>
        <dbReference type="EMBL" id="AGX45191.1"/>
    </source>
</evidence>